<accession>A0A8V5GH80</accession>
<evidence type="ECO:0000256" key="1">
    <source>
        <dbReference type="SAM" id="MobiDB-lite"/>
    </source>
</evidence>
<dbReference type="Proteomes" id="UP000694405">
    <property type="component" value="Chromosome 9"/>
</dbReference>
<protein>
    <submittedName>
        <fullName evidence="2">Uncharacterized protein</fullName>
    </submittedName>
</protein>
<evidence type="ECO:0000313" key="2">
    <source>
        <dbReference type="Ensembl" id="ENSMUNP00000016369.2"/>
    </source>
</evidence>
<feature type="region of interest" description="Disordered" evidence="1">
    <location>
        <begin position="1"/>
        <end position="23"/>
    </location>
</feature>
<keyword evidence="3" id="KW-1185">Reference proteome</keyword>
<sequence>MQGLAPITNTAPKSPGCQVPHRSSPKLAGFVERVAGRASSRPAAAGSPTPRSPVCHACCRRVLHASNLKAALRSGRF</sequence>
<dbReference type="Ensembl" id="ENSMUNT00000018836.2">
    <property type="protein sequence ID" value="ENSMUNP00000016369.2"/>
    <property type="gene ID" value="ENSMUNG00000012597.2"/>
</dbReference>
<name>A0A8C6JQT6_MELUD</name>
<evidence type="ECO:0000313" key="3">
    <source>
        <dbReference type="Proteomes" id="UP000694405"/>
    </source>
</evidence>
<reference evidence="2" key="3">
    <citation type="submission" date="2025-09" db="UniProtKB">
        <authorList>
            <consortium name="Ensembl"/>
        </authorList>
    </citation>
    <scope>IDENTIFICATION</scope>
</reference>
<proteinExistence type="predicted"/>
<reference evidence="2" key="1">
    <citation type="submission" date="2020-03" db="EMBL/GenBank/DDBJ databases">
        <title>Melopsittacus undulatus (budgerigar) genome, bMelUnd1, maternal haplotype with Z.</title>
        <authorList>
            <person name="Gedman G."/>
            <person name="Mountcastle J."/>
            <person name="Haase B."/>
            <person name="Formenti G."/>
            <person name="Wright T."/>
            <person name="Apodaca J."/>
            <person name="Pelan S."/>
            <person name="Chow W."/>
            <person name="Rhie A."/>
            <person name="Howe K."/>
            <person name="Fedrigo O."/>
            <person name="Jarvis E.D."/>
        </authorList>
    </citation>
    <scope>NUCLEOTIDE SEQUENCE [LARGE SCALE GENOMIC DNA]</scope>
</reference>
<accession>A0A8C6JQT6</accession>
<organism evidence="2 3">
    <name type="scientific">Melopsittacus undulatus</name>
    <name type="common">Budgerigar</name>
    <name type="synonym">Psittacus undulatus</name>
    <dbReference type="NCBI Taxonomy" id="13146"/>
    <lineage>
        <taxon>Eukaryota</taxon>
        <taxon>Metazoa</taxon>
        <taxon>Chordata</taxon>
        <taxon>Craniata</taxon>
        <taxon>Vertebrata</taxon>
        <taxon>Euteleostomi</taxon>
        <taxon>Archelosauria</taxon>
        <taxon>Archosauria</taxon>
        <taxon>Dinosauria</taxon>
        <taxon>Saurischia</taxon>
        <taxon>Theropoda</taxon>
        <taxon>Coelurosauria</taxon>
        <taxon>Aves</taxon>
        <taxon>Neognathae</taxon>
        <taxon>Neoaves</taxon>
        <taxon>Telluraves</taxon>
        <taxon>Australaves</taxon>
        <taxon>Psittaciformes</taxon>
        <taxon>Psittaculidae</taxon>
        <taxon>Melopsittacus</taxon>
    </lineage>
</organism>
<reference evidence="2" key="2">
    <citation type="submission" date="2025-08" db="UniProtKB">
        <authorList>
            <consortium name="Ensembl"/>
        </authorList>
    </citation>
    <scope>IDENTIFICATION</scope>
</reference>
<dbReference type="AlphaFoldDB" id="A0A8C6JQT6"/>